<dbReference type="AlphaFoldDB" id="A0A7W9GZR7"/>
<comment type="caution">
    <text evidence="1">The sequence shown here is derived from an EMBL/GenBank/DDBJ whole genome shotgun (WGS) entry which is preliminary data.</text>
</comment>
<proteinExistence type="predicted"/>
<dbReference type="EMBL" id="JACHNE010000001">
    <property type="protein sequence ID" value="MBB5793055.1"/>
    <property type="molecule type" value="Genomic_DNA"/>
</dbReference>
<keyword evidence="2" id="KW-1185">Reference proteome</keyword>
<gene>
    <name evidence="1" type="ORF">HDA41_001019</name>
</gene>
<protein>
    <submittedName>
        <fullName evidence="1">Uncharacterized protein</fullName>
    </submittedName>
</protein>
<evidence type="ECO:0000313" key="1">
    <source>
        <dbReference type="EMBL" id="MBB5793055.1"/>
    </source>
</evidence>
<dbReference type="Proteomes" id="UP000590647">
    <property type="component" value="Unassembled WGS sequence"/>
</dbReference>
<accession>A0A7W9GZR7</accession>
<reference evidence="1 2" key="1">
    <citation type="submission" date="2020-08" db="EMBL/GenBank/DDBJ databases">
        <title>Sequencing the genomes of 1000 actinobacteria strains.</title>
        <authorList>
            <person name="Klenk H.-P."/>
        </authorList>
    </citation>
    <scope>NUCLEOTIDE SEQUENCE [LARGE SCALE GENOMIC DNA]</scope>
    <source>
        <strain evidence="1 2">DSM 40084</strain>
    </source>
</reference>
<organism evidence="1 2">
    <name type="scientific">Streptomyces caelestis</name>
    <dbReference type="NCBI Taxonomy" id="36816"/>
    <lineage>
        <taxon>Bacteria</taxon>
        <taxon>Bacillati</taxon>
        <taxon>Actinomycetota</taxon>
        <taxon>Actinomycetes</taxon>
        <taxon>Kitasatosporales</taxon>
        <taxon>Streptomycetaceae</taxon>
        <taxon>Streptomyces</taxon>
    </lineage>
</organism>
<name>A0A7W9GZR7_9ACTN</name>
<evidence type="ECO:0000313" key="2">
    <source>
        <dbReference type="Proteomes" id="UP000590647"/>
    </source>
</evidence>
<sequence>MTSPAPGSAPRRIFLDKQSPKAFHALRQTSEAVRAVAARDSTARPWS</sequence>